<keyword evidence="5" id="KW-1185">Reference proteome</keyword>
<feature type="domain" description="DUF1553" evidence="3">
    <location>
        <begin position="484"/>
        <end position="711"/>
    </location>
</feature>
<gene>
    <name evidence="4" type="ORF">OUZ56_033132</name>
</gene>
<evidence type="ECO:0000313" key="5">
    <source>
        <dbReference type="Proteomes" id="UP001234178"/>
    </source>
</evidence>
<feature type="region of interest" description="Disordered" evidence="1">
    <location>
        <begin position="42"/>
        <end position="61"/>
    </location>
</feature>
<dbReference type="Proteomes" id="UP001234178">
    <property type="component" value="Unassembled WGS sequence"/>
</dbReference>
<evidence type="ECO:0000313" key="4">
    <source>
        <dbReference type="EMBL" id="KAK4045508.1"/>
    </source>
</evidence>
<sequence>MIAQEARRAKEQEGPAPEHIAGVKIDGDRLIAELGVPGPLLSKGDRIRANKHPSGPDEHVPAVDEMLSDGIKHGIIVDFSVARVLLPGDGHRLCDFKKCTKSRIDESVVVVSAKDTTADVRSRDVSSDVDGAKVQRDDASKKCANSPFDDRFTRALRGGDGKRFVARSGHPADTAPNGGCCQLLVRPEPPQAVRNRRADPDSRFSERSFLAPAAAVVRPWRRPPAAPSGAAPTAPPLASAANVDAALREEWKKAGLAAAPAADDATWLRRVYIDLVGTIPPPEVVTAFLADAAPSKREQVVDRLLASPNTLIGHTYRAQIVDTTAFRTYLTAEFAANRPWDKIAYRLLAATGQNAAKDDVDGPPEKEATIDPAVNWTLKYLEAPQDYAGSASRVFLGVQIQCAQCHDHKTEAWKQKDFQSFASAALHFKNERIDKGMVKGLRRVDLQDAQKVIPRVQKDPELAAVAKAPPVVLDGTKLPNGLETRKAVAGWMTSKENAWFAKAFVNRMWGHFLGRGFSDPVDDLRPSNPLAAPGVLELLAKDFAASNFDVRHLLRTIALSEAYAASASKDPKIVREDGEDVRLWTHFRLTPLGPEELLNSLFFATGFDQTMEKAARAQAVERARADLQKSFGFLFDVDEDFDAEDYSGTVTQALTLMNGGLVNYGAARLPGSALDEILKTSKSDSDTLRALFLRSLGRAPSAAESSRFLAYVAGATRSIDANALEAARTADEPPKPDTAANAKGKPGKDKGQKPKEKAGKKKNPLGAGDPAGRLAGRLGVADPKRAAWEDVFWSLLTSSEFFFNH</sequence>
<feature type="domain" description="DUF1549" evidence="2">
    <location>
        <begin position="243"/>
        <end position="423"/>
    </location>
</feature>
<feature type="region of interest" description="Disordered" evidence="1">
    <location>
        <begin position="1"/>
        <end position="22"/>
    </location>
</feature>
<organism evidence="4 5">
    <name type="scientific">Daphnia magna</name>
    <dbReference type="NCBI Taxonomy" id="35525"/>
    <lineage>
        <taxon>Eukaryota</taxon>
        <taxon>Metazoa</taxon>
        <taxon>Ecdysozoa</taxon>
        <taxon>Arthropoda</taxon>
        <taxon>Crustacea</taxon>
        <taxon>Branchiopoda</taxon>
        <taxon>Diplostraca</taxon>
        <taxon>Cladocera</taxon>
        <taxon>Anomopoda</taxon>
        <taxon>Daphniidae</taxon>
        <taxon>Daphnia</taxon>
    </lineage>
</organism>
<dbReference type="Pfam" id="PF07583">
    <property type="entry name" value="PSCyt2"/>
    <property type="match status" value="1"/>
</dbReference>
<evidence type="ECO:0000259" key="3">
    <source>
        <dbReference type="Pfam" id="PF07587"/>
    </source>
</evidence>
<evidence type="ECO:0000259" key="2">
    <source>
        <dbReference type="Pfam" id="PF07583"/>
    </source>
</evidence>
<feature type="region of interest" description="Disordered" evidence="1">
    <location>
        <begin position="726"/>
        <end position="780"/>
    </location>
</feature>
<feature type="compositionally biased region" description="Basic and acidic residues" evidence="1">
    <location>
        <begin position="1"/>
        <end position="13"/>
    </location>
</feature>
<evidence type="ECO:0008006" key="6">
    <source>
        <dbReference type="Google" id="ProtNLM"/>
    </source>
</evidence>
<dbReference type="InterPro" id="IPR011444">
    <property type="entry name" value="DUF1549"/>
</dbReference>
<feature type="compositionally biased region" description="Basic and acidic residues" evidence="1">
    <location>
        <begin position="43"/>
        <end position="61"/>
    </location>
</feature>
<dbReference type="PANTHER" id="PTHR35889">
    <property type="entry name" value="CYCLOINULO-OLIGOSACCHARIDE FRUCTANOTRANSFERASE-RELATED"/>
    <property type="match status" value="1"/>
</dbReference>
<evidence type="ECO:0000256" key="1">
    <source>
        <dbReference type="SAM" id="MobiDB-lite"/>
    </source>
</evidence>
<reference evidence="4 5" key="1">
    <citation type="journal article" date="2023" name="Nucleic Acids Res.">
        <title>The hologenome of Daphnia magna reveals possible DNA methylation and microbiome-mediated evolution of the host genome.</title>
        <authorList>
            <person name="Chaturvedi A."/>
            <person name="Li X."/>
            <person name="Dhandapani V."/>
            <person name="Marshall H."/>
            <person name="Kissane S."/>
            <person name="Cuenca-Cambronero M."/>
            <person name="Asole G."/>
            <person name="Calvet F."/>
            <person name="Ruiz-Romero M."/>
            <person name="Marangio P."/>
            <person name="Guigo R."/>
            <person name="Rago D."/>
            <person name="Mirbahai L."/>
            <person name="Eastwood N."/>
            <person name="Colbourne J.K."/>
            <person name="Zhou J."/>
            <person name="Mallon E."/>
            <person name="Orsini L."/>
        </authorList>
    </citation>
    <scope>NUCLEOTIDE SEQUENCE [LARGE SCALE GENOMIC DNA]</scope>
    <source>
        <strain evidence="4">LRV0_1</strain>
    </source>
</reference>
<dbReference type="PANTHER" id="PTHR35889:SF3">
    <property type="entry name" value="F-BOX DOMAIN-CONTAINING PROTEIN"/>
    <property type="match status" value="1"/>
</dbReference>
<proteinExistence type="predicted"/>
<dbReference type="EMBL" id="JAOYFB010000044">
    <property type="protein sequence ID" value="KAK4045508.1"/>
    <property type="molecule type" value="Genomic_DNA"/>
</dbReference>
<protein>
    <recommendedName>
        <fullName evidence="6">DUF1549 domain-containing protein</fullName>
    </recommendedName>
</protein>
<accession>A0ABR0BA97</accession>
<comment type="caution">
    <text evidence="4">The sequence shown here is derived from an EMBL/GenBank/DDBJ whole genome shotgun (WGS) entry which is preliminary data.</text>
</comment>
<dbReference type="Pfam" id="PF07587">
    <property type="entry name" value="PSD1"/>
    <property type="match status" value="1"/>
</dbReference>
<name>A0ABR0BA97_9CRUS</name>
<dbReference type="InterPro" id="IPR022655">
    <property type="entry name" value="DUF1553"/>
</dbReference>
<feature type="compositionally biased region" description="Basic and acidic residues" evidence="1">
    <location>
        <begin position="746"/>
        <end position="757"/>
    </location>
</feature>